<accession>A0A1X6WTI2</accession>
<feature type="compositionally biased region" description="Low complexity" evidence="1">
    <location>
        <begin position="160"/>
        <end position="173"/>
    </location>
</feature>
<feature type="region of interest" description="Disordered" evidence="1">
    <location>
        <begin position="155"/>
        <end position="184"/>
    </location>
</feature>
<dbReference type="RefSeq" id="WP_087102069.1">
    <property type="nucleotide sequence ID" value="NZ_FWFG01000014.1"/>
</dbReference>
<sequence>MTSPGSASPERERTGRIAEAPAEVELLPAEAPFMPGLSVPPTLDDLRAALRPPALPLPHPTTVLGAAHRILDLSEQGRHREARVLSRVFAHEPAPMAERIELLRASALARRAEGRDEEAEQILREMVSLIDGAGYREHAKAAMLELGLMTAPAPGDDDGGAFAPSSPTAPSRPARGRRRKDPLAQVTEDDVDEAVLAVVQGLSRPIPPVRAHLDESALEAEEWRMMTALEAYPEAASLILGDPDPLLRLRLAEVLVRRGRTDEAVFQARTVLEELAEREGRRGTVDVERSGTSAHTILAEALRDSAPALAASHAVVALIAMQDVDRPLPRIDLICELVEDLHRAGLRRETAFAARRLLSLLRTLPDPSDRVRALRVVAAERIHAGRPEEAIDLLAEARRIARADRDHRALLSIDRLSAEGLRLAGRPAEAIAALRRAATDARWLADDLGATRADRERFQRIELSVRGDVVRLALDVGLHDEAQGEAQGILVRLDRISGRPVLPASELWDHEVDARIGQMLAADLAAAARLDGERADKEAREEHARLRDEARRVIAAAPEGAQERRGFWEVYLADREAEMLDRLGLGMAALVAARTALAGWEARGEAEHAARVVELVARLEHAG</sequence>
<gene>
    <name evidence="2" type="ORF">FM110_01705</name>
</gene>
<dbReference type="InterPro" id="IPR011990">
    <property type="entry name" value="TPR-like_helical_dom_sf"/>
</dbReference>
<dbReference type="Gene3D" id="1.25.40.10">
    <property type="entry name" value="Tetratricopeptide repeat domain"/>
    <property type="match status" value="1"/>
</dbReference>
<dbReference type="AlphaFoldDB" id="A0A1X6WTI2"/>
<evidence type="ECO:0000256" key="1">
    <source>
        <dbReference type="SAM" id="MobiDB-lite"/>
    </source>
</evidence>
<organism evidence="2 3">
    <name type="scientific">Brachybacterium nesterenkovii</name>
    <dbReference type="NCBI Taxonomy" id="47847"/>
    <lineage>
        <taxon>Bacteria</taxon>
        <taxon>Bacillati</taxon>
        <taxon>Actinomycetota</taxon>
        <taxon>Actinomycetes</taxon>
        <taxon>Micrococcales</taxon>
        <taxon>Dermabacteraceae</taxon>
        <taxon>Brachybacterium</taxon>
    </lineage>
</organism>
<dbReference type="Proteomes" id="UP000195981">
    <property type="component" value="Unassembled WGS sequence"/>
</dbReference>
<evidence type="ECO:0000313" key="2">
    <source>
        <dbReference type="EMBL" id="SLM88371.1"/>
    </source>
</evidence>
<name>A0A1X6WTI2_9MICO</name>
<keyword evidence="3" id="KW-1185">Reference proteome</keyword>
<proteinExistence type="predicted"/>
<protein>
    <submittedName>
        <fullName evidence="2">Tetratricopeptide TPR_2 repeat protein</fullName>
    </submittedName>
</protein>
<dbReference type="OrthoDB" id="4789123at2"/>
<evidence type="ECO:0000313" key="3">
    <source>
        <dbReference type="Proteomes" id="UP000195981"/>
    </source>
</evidence>
<dbReference type="SUPFAM" id="SSF48452">
    <property type="entry name" value="TPR-like"/>
    <property type="match status" value="1"/>
</dbReference>
<dbReference type="EMBL" id="FWFG01000014">
    <property type="protein sequence ID" value="SLM88371.1"/>
    <property type="molecule type" value="Genomic_DNA"/>
</dbReference>
<reference evidence="2 3" key="1">
    <citation type="submission" date="2017-02" db="EMBL/GenBank/DDBJ databases">
        <authorList>
            <person name="Peterson S.W."/>
        </authorList>
    </citation>
    <scope>NUCLEOTIDE SEQUENCE [LARGE SCALE GENOMIC DNA]</scope>
    <source>
        <strain evidence="2 3">CIP104813</strain>
    </source>
</reference>